<evidence type="ECO:0000256" key="1">
    <source>
        <dbReference type="SAM" id="SignalP"/>
    </source>
</evidence>
<evidence type="ECO:0000313" key="4">
    <source>
        <dbReference type="Proteomes" id="UP000332933"/>
    </source>
</evidence>
<keyword evidence="4" id="KW-1185">Reference proteome</keyword>
<dbReference type="OrthoDB" id="77477at2759"/>
<dbReference type="AlphaFoldDB" id="A0A485K9G7"/>
<feature type="signal peptide" evidence="1">
    <location>
        <begin position="1"/>
        <end position="18"/>
    </location>
</feature>
<reference evidence="3 4" key="1">
    <citation type="submission" date="2019-03" db="EMBL/GenBank/DDBJ databases">
        <authorList>
            <person name="Gaulin E."/>
            <person name="Dumas B."/>
        </authorList>
    </citation>
    <scope>NUCLEOTIDE SEQUENCE [LARGE SCALE GENOMIC DNA]</scope>
    <source>
        <strain evidence="3">CBS 568.67</strain>
    </source>
</reference>
<sequence length="209" mass="21632">MLSFFALAFALAASTVNAAATCPPADATLQSVTFTGYVMDNFCIDMGTMVDNPNNKTLVAPQLHSIHCLIDLEPCIKSQYAMLEKLATPVNDTLYAVKYQLGADGSALALQYAKAAKAKSATRGFTATVTGYSDGKNAALQCVTLAKTINVDGKDMALTDADLAAVAPSTAATTTTPTTTVAPKTSWATTTVTATTAVVAASSFAWLLV</sequence>
<dbReference type="EMBL" id="CAADRA010000160">
    <property type="protein sequence ID" value="VFT78975.1"/>
    <property type="molecule type" value="Genomic_DNA"/>
</dbReference>
<evidence type="ECO:0000313" key="2">
    <source>
        <dbReference type="EMBL" id="KAF0718315.1"/>
    </source>
</evidence>
<dbReference type="EMBL" id="VJMH01000160">
    <property type="protein sequence ID" value="KAF0718315.1"/>
    <property type="molecule type" value="Genomic_DNA"/>
</dbReference>
<accession>A0A485K9G7</accession>
<organism evidence="3 4">
    <name type="scientific">Aphanomyces stellatus</name>
    <dbReference type="NCBI Taxonomy" id="120398"/>
    <lineage>
        <taxon>Eukaryota</taxon>
        <taxon>Sar</taxon>
        <taxon>Stramenopiles</taxon>
        <taxon>Oomycota</taxon>
        <taxon>Saprolegniomycetes</taxon>
        <taxon>Saprolegniales</taxon>
        <taxon>Verrucalvaceae</taxon>
        <taxon>Aphanomyces</taxon>
    </lineage>
</organism>
<evidence type="ECO:0000313" key="3">
    <source>
        <dbReference type="EMBL" id="VFT78975.1"/>
    </source>
</evidence>
<name>A0A485K9G7_9STRA</name>
<gene>
    <name evidence="3" type="primary">Aste57867_1766</name>
    <name evidence="2" type="ORF">As57867_001764</name>
    <name evidence="3" type="ORF">ASTE57867_1766</name>
</gene>
<feature type="chain" id="PRO_5036115928" evidence="1">
    <location>
        <begin position="19"/>
        <end position="209"/>
    </location>
</feature>
<protein>
    <submittedName>
        <fullName evidence="3">Aste57867_1766 protein</fullName>
    </submittedName>
</protein>
<dbReference type="Proteomes" id="UP000332933">
    <property type="component" value="Unassembled WGS sequence"/>
</dbReference>
<keyword evidence="1" id="KW-0732">Signal</keyword>
<proteinExistence type="predicted"/>
<reference evidence="2" key="2">
    <citation type="submission" date="2019-06" db="EMBL/GenBank/DDBJ databases">
        <title>Genomics analysis of Aphanomyces spp. identifies a new class of oomycete effector associated with host adaptation.</title>
        <authorList>
            <person name="Gaulin E."/>
        </authorList>
    </citation>
    <scope>NUCLEOTIDE SEQUENCE</scope>
    <source>
        <strain evidence="2">CBS 578.67</strain>
    </source>
</reference>